<dbReference type="InterPro" id="IPR023144">
    <property type="entry name" value="Phe_NH3-lyase_shielding_dom_sf"/>
</dbReference>
<keyword evidence="10" id="KW-0456">Lyase</keyword>
<dbReference type="PANTHER" id="PTHR10362">
    <property type="entry name" value="HISTIDINE AMMONIA-LYASE"/>
    <property type="match status" value="1"/>
</dbReference>
<accession>A0AAN7Q9A7</accession>
<dbReference type="GO" id="GO:0045548">
    <property type="term" value="F:phenylalanine ammonia-lyase activity"/>
    <property type="evidence" value="ECO:0007669"/>
    <property type="project" value="UniProtKB-EC"/>
</dbReference>
<organism evidence="12 13">
    <name type="scientific">Trapa incisa</name>
    <dbReference type="NCBI Taxonomy" id="236973"/>
    <lineage>
        <taxon>Eukaryota</taxon>
        <taxon>Viridiplantae</taxon>
        <taxon>Streptophyta</taxon>
        <taxon>Embryophyta</taxon>
        <taxon>Tracheophyta</taxon>
        <taxon>Spermatophyta</taxon>
        <taxon>Magnoliopsida</taxon>
        <taxon>eudicotyledons</taxon>
        <taxon>Gunneridae</taxon>
        <taxon>Pentapetalae</taxon>
        <taxon>rosids</taxon>
        <taxon>malvids</taxon>
        <taxon>Myrtales</taxon>
        <taxon>Lythraceae</taxon>
        <taxon>Trapa</taxon>
    </lineage>
</organism>
<comment type="pathway">
    <text evidence="3">Phenylpropanoid metabolism; trans-cinnamate biosynthesis; trans-cinnamate from L-phenylalanine: step 1/1.</text>
</comment>
<comment type="catalytic activity">
    <reaction evidence="11">
        <text>L-phenylalanine = (E)-cinnamate + NH4(+)</text>
        <dbReference type="Rhea" id="RHEA:21384"/>
        <dbReference type="ChEBI" id="CHEBI:15669"/>
        <dbReference type="ChEBI" id="CHEBI:28938"/>
        <dbReference type="ChEBI" id="CHEBI:58095"/>
        <dbReference type="EC" id="4.3.1.24"/>
    </reaction>
</comment>
<comment type="function">
    <text evidence="1">This is a key enzyme of plant metabolism catalyzing the first reaction in the biosynthesis from L-phenylalanine of a wide variety of natural products based on the phenylpropane skeleton.</text>
</comment>
<evidence type="ECO:0000313" key="13">
    <source>
        <dbReference type="Proteomes" id="UP001345219"/>
    </source>
</evidence>
<dbReference type="GO" id="GO:0009698">
    <property type="term" value="P:phenylpropanoid metabolic process"/>
    <property type="evidence" value="ECO:0007669"/>
    <property type="project" value="UniProtKB-KW"/>
</dbReference>
<evidence type="ECO:0000256" key="8">
    <source>
        <dbReference type="ARBA" id="ARBA00023051"/>
    </source>
</evidence>
<comment type="caution">
    <text evidence="12">The sequence shown here is derived from an EMBL/GenBank/DDBJ whole genome shotgun (WGS) entry which is preliminary data.</text>
</comment>
<comment type="subunit">
    <text evidence="5">Homotetramer.</text>
</comment>
<gene>
    <name evidence="12" type="ORF">SAY87_029795</name>
</gene>
<evidence type="ECO:0000256" key="2">
    <source>
        <dbReference type="ARBA" id="ARBA00004496"/>
    </source>
</evidence>
<evidence type="ECO:0000256" key="3">
    <source>
        <dbReference type="ARBA" id="ARBA00005138"/>
    </source>
</evidence>
<comment type="similarity">
    <text evidence="4">Belongs to the PAL/histidase family.</text>
</comment>
<evidence type="ECO:0000256" key="6">
    <source>
        <dbReference type="ARBA" id="ARBA00012139"/>
    </source>
</evidence>
<evidence type="ECO:0000256" key="9">
    <source>
        <dbReference type="ARBA" id="ARBA00023232"/>
    </source>
</evidence>
<dbReference type="GO" id="GO:0005737">
    <property type="term" value="C:cytoplasm"/>
    <property type="evidence" value="ECO:0007669"/>
    <property type="project" value="UniProtKB-SubCell"/>
</dbReference>
<name>A0AAN7Q9A7_9MYRT</name>
<dbReference type="GO" id="GO:0006559">
    <property type="term" value="P:L-phenylalanine catabolic process"/>
    <property type="evidence" value="ECO:0007669"/>
    <property type="project" value="UniProtKB-KW"/>
</dbReference>
<dbReference type="InterPro" id="IPR001106">
    <property type="entry name" value="Aromatic_Lyase"/>
</dbReference>
<keyword evidence="9" id="KW-0585">Phenylalanine catabolism</keyword>
<dbReference type="EC" id="4.3.1.24" evidence="6"/>
<comment type="subcellular location">
    <subcellularLocation>
        <location evidence="2">Cytoplasm</location>
    </subcellularLocation>
</comment>
<dbReference type="Gene3D" id="1.20.200.10">
    <property type="entry name" value="Fumarase/aspartase (Central domain)"/>
    <property type="match status" value="1"/>
</dbReference>
<keyword evidence="7" id="KW-0963">Cytoplasm</keyword>
<dbReference type="InterPro" id="IPR008948">
    <property type="entry name" value="L-Aspartase-like"/>
</dbReference>
<evidence type="ECO:0000256" key="5">
    <source>
        <dbReference type="ARBA" id="ARBA00011881"/>
    </source>
</evidence>
<dbReference type="Gene3D" id="1.10.274.20">
    <property type="entry name" value="Phenylalanine ammonia-lyase 1, domain 3"/>
    <property type="match status" value="1"/>
</dbReference>
<evidence type="ECO:0000256" key="11">
    <source>
        <dbReference type="ARBA" id="ARBA00023537"/>
    </source>
</evidence>
<proteinExistence type="inferred from homology"/>
<evidence type="ECO:0000313" key="12">
    <source>
        <dbReference type="EMBL" id="KAK4761911.1"/>
    </source>
</evidence>
<dbReference type="SUPFAM" id="SSF48557">
    <property type="entry name" value="L-aspartase-like"/>
    <property type="match status" value="1"/>
</dbReference>
<evidence type="ECO:0000256" key="1">
    <source>
        <dbReference type="ARBA" id="ARBA00002235"/>
    </source>
</evidence>
<dbReference type="Proteomes" id="UP001345219">
    <property type="component" value="Chromosome 23"/>
</dbReference>
<protein>
    <recommendedName>
        <fullName evidence="6">phenylalanine ammonia-lyase</fullName>
        <ecNumber evidence="6">4.3.1.24</ecNumber>
    </recommendedName>
</protein>
<keyword evidence="13" id="KW-1185">Reference proteome</keyword>
<keyword evidence="8" id="KW-0587">Phenylpropanoid metabolism</keyword>
<reference evidence="12 13" key="1">
    <citation type="journal article" date="2023" name="Hortic Res">
        <title>Pangenome of water caltrop reveals structural variations and asymmetric subgenome divergence after allopolyploidization.</title>
        <authorList>
            <person name="Zhang X."/>
            <person name="Chen Y."/>
            <person name="Wang L."/>
            <person name="Yuan Y."/>
            <person name="Fang M."/>
            <person name="Shi L."/>
            <person name="Lu R."/>
            <person name="Comes H.P."/>
            <person name="Ma Y."/>
            <person name="Chen Y."/>
            <person name="Huang G."/>
            <person name="Zhou Y."/>
            <person name="Zheng Z."/>
            <person name="Qiu Y."/>
        </authorList>
    </citation>
    <scope>NUCLEOTIDE SEQUENCE [LARGE SCALE GENOMIC DNA]</scope>
    <source>
        <tissue evidence="12">Roots</tissue>
    </source>
</reference>
<sequence>MSKNYEIEMHLEENLRSAVKNTVSQVAKKTLTHHLPLDAEAQVLVEQALKNGENEKNPNSSVFQKIAIFGTELKAALPKEIEAARVAFENGTGAIPNRIEECRSYPLYRFVRKELGTGLLTGEKVLSPGQDFDKVFTAMCQGKIIDPMLECLSSWNGAPLPIC</sequence>
<evidence type="ECO:0000256" key="4">
    <source>
        <dbReference type="ARBA" id="ARBA00007238"/>
    </source>
</evidence>
<dbReference type="EMBL" id="JAXIOK010000009">
    <property type="protein sequence ID" value="KAK4761911.1"/>
    <property type="molecule type" value="Genomic_DNA"/>
</dbReference>
<evidence type="ECO:0000256" key="7">
    <source>
        <dbReference type="ARBA" id="ARBA00022490"/>
    </source>
</evidence>
<evidence type="ECO:0000256" key="10">
    <source>
        <dbReference type="ARBA" id="ARBA00023239"/>
    </source>
</evidence>
<dbReference type="AlphaFoldDB" id="A0AAN7Q9A7"/>